<evidence type="ECO:0000256" key="2">
    <source>
        <dbReference type="SAM" id="Phobius"/>
    </source>
</evidence>
<feature type="compositionally biased region" description="Polar residues" evidence="1">
    <location>
        <begin position="154"/>
        <end position="163"/>
    </location>
</feature>
<evidence type="ECO:0000313" key="3">
    <source>
        <dbReference type="EMBL" id="GAV02403.1"/>
    </source>
</evidence>
<reference evidence="3 4" key="1">
    <citation type="journal article" date="2016" name="Nat. Commun.">
        <title>Extremotolerant tardigrade genome and improved radiotolerance of human cultured cells by tardigrade-unique protein.</title>
        <authorList>
            <person name="Hashimoto T."/>
            <person name="Horikawa D.D."/>
            <person name="Saito Y."/>
            <person name="Kuwahara H."/>
            <person name="Kozuka-Hata H."/>
            <person name="Shin-I T."/>
            <person name="Minakuchi Y."/>
            <person name="Ohishi K."/>
            <person name="Motoyama A."/>
            <person name="Aizu T."/>
            <person name="Enomoto A."/>
            <person name="Kondo K."/>
            <person name="Tanaka S."/>
            <person name="Hara Y."/>
            <person name="Koshikawa S."/>
            <person name="Sagara H."/>
            <person name="Miura T."/>
            <person name="Yokobori S."/>
            <person name="Miyagawa K."/>
            <person name="Suzuki Y."/>
            <person name="Kubo T."/>
            <person name="Oyama M."/>
            <person name="Kohara Y."/>
            <person name="Fujiyama A."/>
            <person name="Arakawa K."/>
            <person name="Katayama T."/>
            <person name="Toyoda A."/>
            <person name="Kunieda T."/>
        </authorList>
    </citation>
    <scope>NUCLEOTIDE SEQUENCE [LARGE SCALE GENOMIC DNA]</scope>
    <source>
        <strain evidence="3 4">YOKOZUNA-1</strain>
    </source>
</reference>
<feature type="compositionally biased region" description="Basic and acidic residues" evidence="1">
    <location>
        <begin position="113"/>
        <end position="128"/>
    </location>
</feature>
<evidence type="ECO:0000313" key="4">
    <source>
        <dbReference type="Proteomes" id="UP000186922"/>
    </source>
</evidence>
<dbReference type="Proteomes" id="UP000186922">
    <property type="component" value="Unassembled WGS sequence"/>
</dbReference>
<keyword evidence="2" id="KW-0812">Transmembrane</keyword>
<feature type="compositionally biased region" description="Basic residues" evidence="1">
    <location>
        <begin position="168"/>
        <end position="178"/>
    </location>
</feature>
<name>A0A1D1VQD7_RAMVA</name>
<keyword evidence="2" id="KW-1133">Transmembrane helix</keyword>
<accession>A0A1D1VQD7</accession>
<feature type="compositionally biased region" description="Low complexity" evidence="1">
    <location>
        <begin position="204"/>
        <end position="231"/>
    </location>
</feature>
<feature type="compositionally biased region" description="Polar residues" evidence="1">
    <location>
        <begin position="131"/>
        <end position="145"/>
    </location>
</feature>
<protein>
    <submittedName>
        <fullName evidence="3">Uncharacterized protein</fullName>
    </submittedName>
</protein>
<evidence type="ECO:0000256" key="1">
    <source>
        <dbReference type="SAM" id="MobiDB-lite"/>
    </source>
</evidence>
<dbReference type="AlphaFoldDB" id="A0A1D1VQD7"/>
<sequence length="534" mass="58976">MDSVGDIWDSMYAIPVAGAFILAGAVYYLSFRVKDDDDQSLRTYLNVLSGDDDRNRKAAKRLRKFGTGSPKKVPTTIGSGSFDNDNEDKQADAVQNKEWQQQHANVQQQKTVDSVHKVSRLDSEKHVDTVSPLNEDQTDGTSSQDPELVIPDSEPSTVKQGSSGWHKAVSRKEKRHVHNNSESNKSNAEDASNHSVTSEESRLSFKNSSSSRGSSPYRHSQQAVSLSQSQQRMTHLAVASSSSTTRKFSSRKSLARPPHLQATAAARPDHLKLEAAGNRQYRQKRTLNHATVPRPAIILSEAVSDEHALAANTESYPVNSEPSFKTSFHNSTLTNEHCSALAPGQSDACIQTEENEDYPSPLEGLRELNAGQPRFVICLDFAMQVDLDVDSSNYDSDIDMRYEDGDKILYSSGGSLSSGDGSTRATPVLEDDSREFSMTADKYTQGGTSHRTNVYYNRTMSGYYYHEYNQHNGDCTQNSRNVSGKQRGGGGGVPYYPTAPNDTLPRTCRAEKGSADWIDNGSRRGRLVNGRWRN</sequence>
<gene>
    <name evidence="3" type="primary">RvY_12974-1</name>
    <name evidence="3" type="synonym">RvY_12974.1</name>
    <name evidence="3" type="ORF">RvY_12974</name>
</gene>
<keyword evidence="2" id="KW-0472">Membrane</keyword>
<feature type="region of interest" description="Disordered" evidence="1">
    <location>
        <begin position="479"/>
        <end position="502"/>
    </location>
</feature>
<dbReference type="EMBL" id="BDGG01000008">
    <property type="protein sequence ID" value="GAV02403.1"/>
    <property type="molecule type" value="Genomic_DNA"/>
</dbReference>
<feature type="transmembrane region" description="Helical" evidence="2">
    <location>
        <begin position="12"/>
        <end position="31"/>
    </location>
</feature>
<dbReference type="OrthoDB" id="10622280at2759"/>
<feature type="compositionally biased region" description="Basic and acidic residues" evidence="1">
    <location>
        <begin position="187"/>
        <end position="203"/>
    </location>
</feature>
<feature type="region of interest" description="Disordered" evidence="1">
    <location>
        <begin position="103"/>
        <end position="268"/>
    </location>
</feature>
<organism evidence="3 4">
    <name type="scientific">Ramazzottius varieornatus</name>
    <name type="common">Water bear</name>
    <name type="synonym">Tardigrade</name>
    <dbReference type="NCBI Taxonomy" id="947166"/>
    <lineage>
        <taxon>Eukaryota</taxon>
        <taxon>Metazoa</taxon>
        <taxon>Ecdysozoa</taxon>
        <taxon>Tardigrada</taxon>
        <taxon>Eutardigrada</taxon>
        <taxon>Parachela</taxon>
        <taxon>Hypsibioidea</taxon>
        <taxon>Ramazzottiidae</taxon>
        <taxon>Ramazzottius</taxon>
    </lineage>
</organism>
<feature type="region of interest" description="Disordered" evidence="1">
    <location>
        <begin position="66"/>
        <end position="89"/>
    </location>
</feature>
<keyword evidence="4" id="KW-1185">Reference proteome</keyword>
<proteinExistence type="predicted"/>
<comment type="caution">
    <text evidence="3">The sequence shown here is derived from an EMBL/GenBank/DDBJ whole genome shotgun (WGS) entry which is preliminary data.</text>
</comment>
<feature type="compositionally biased region" description="Polar residues" evidence="1">
    <location>
        <begin position="103"/>
        <end position="112"/>
    </location>
</feature>